<name>A0A830BF51_9LAMI</name>
<evidence type="ECO:0000256" key="1">
    <source>
        <dbReference type="SAM" id="MobiDB-lite"/>
    </source>
</evidence>
<dbReference type="PANTHER" id="PTHR22881">
    <property type="entry name" value="BROMODOMAIN CONTAINING PROTEIN"/>
    <property type="match status" value="1"/>
</dbReference>
<reference evidence="2" key="1">
    <citation type="submission" date="2020-07" db="EMBL/GenBank/DDBJ databases">
        <title>Ethylene signaling mediates host invasion by parasitic plants.</title>
        <authorList>
            <person name="Yoshida S."/>
        </authorList>
    </citation>
    <scope>NUCLEOTIDE SEQUENCE</scope>
    <source>
        <strain evidence="2">Okayama</strain>
    </source>
</reference>
<organism evidence="2 3">
    <name type="scientific">Phtheirospermum japonicum</name>
    <dbReference type="NCBI Taxonomy" id="374723"/>
    <lineage>
        <taxon>Eukaryota</taxon>
        <taxon>Viridiplantae</taxon>
        <taxon>Streptophyta</taxon>
        <taxon>Embryophyta</taxon>
        <taxon>Tracheophyta</taxon>
        <taxon>Spermatophyta</taxon>
        <taxon>Magnoliopsida</taxon>
        <taxon>eudicotyledons</taxon>
        <taxon>Gunneridae</taxon>
        <taxon>Pentapetalae</taxon>
        <taxon>asterids</taxon>
        <taxon>lamiids</taxon>
        <taxon>Lamiales</taxon>
        <taxon>Orobanchaceae</taxon>
        <taxon>Orobanchaceae incertae sedis</taxon>
        <taxon>Phtheirospermum</taxon>
    </lineage>
</organism>
<feature type="region of interest" description="Disordered" evidence="1">
    <location>
        <begin position="35"/>
        <end position="67"/>
    </location>
</feature>
<dbReference type="EMBL" id="BMAC01000054">
    <property type="protein sequence ID" value="GFP82893.1"/>
    <property type="molecule type" value="Genomic_DNA"/>
</dbReference>
<dbReference type="OrthoDB" id="1155210at2759"/>
<evidence type="ECO:0000313" key="2">
    <source>
        <dbReference type="EMBL" id="GFP82893.1"/>
    </source>
</evidence>
<dbReference type="AlphaFoldDB" id="A0A830BF51"/>
<sequence>MLHKKDTYSVFSEPVDINEARSIQDVAKRDFEDLRHEGVNGEPQPKVVCRGRPPNSKNQKKLLETPSPLNHGVGLGLSSLAAEDKANANILRADMKYGKRQFTVDETRRDTYR</sequence>
<dbReference type="PANTHER" id="PTHR22881:SF11">
    <property type="entry name" value="BROMODOMAIN-CONTAINING PROTEIN DDB_G0270170-LIKE ISOFORM X1"/>
    <property type="match status" value="1"/>
</dbReference>
<accession>A0A830BF51</accession>
<dbReference type="InterPro" id="IPR051831">
    <property type="entry name" value="Bromodomain_contain_prot"/>
</dbReference>
<protein>
    <submittedName>
        <fullName evidence="2">Uncharacterized protein</fullName>
    </submittedName>
</protein>
<comment type="caution">
    <text evidence="2">The sequence shown here is derived from an EMBL/GenBank/DDBJ whole genome shotgun (WGS) entry which is preliminary data.</text>
</comment>
<evidence type="ECO:0000313" key="3">
    <source>
        <dbReference type="Proteomes" id="UP000653305"/>
    </source>
</evidence>
<proteinExistence type="predicted"/>
<keyword evidence="3" id="KW-1185">Reference proteome</keyword>
<gene>
    <name evidence="2" type="ORF">PHJA_000432400</name>
</gene>
<dbReference type="Proteomes" id="UP000653305">
    <property type="component" value="Unassembled WGS sequence"/>
</dbReference>